<evidence type="ECO:0000259" key="18">
    <source>
        <dbReference type="PROSITE" id="PS51456"/>
    </source>
</evidence>
<evidence type="ECO:0000256" key="14">
    <source>
        <dbReference type="ARBA" id="ARBA00076270"/>
    </source>
</evidence>
<dbReference type="Proteomes" id="UP000824782">
    <property type="component" value="Unassembled WGS sequence"/>
</dbReference>
<feature type="compositionally biased region" description="Basic and acidic residues" evidence="17">
    <location>
        <begin position="1133"/>
        <end position="1142"/>
    </location>
</feature>
<feature type="binding site" evidence="15">
    <location>
        <begin position="163"/>
        <end position="170"/>
    </location>
    <ligand>
        <name>ATP</name>
        <dbReference type="ChEBI" id="CHEBI:30616"/>
    </ligand>
</feature>
<protein>
    <recommendedName>
        <fullName evidence="13">Unconventional myosin-Va</fullName>
    </recommendedName>
    <alternativeName>
        <fullName evidence="14">Dilute myosin heavy chain, non-muscle</fullName>
    </alternativeName>
</protein>
<evidence type="ECO:0000256" key="17">
    <source>
        <dbReference type="SAM" id="MobiDB-lite"/>
    </source>
</evidence>
<evidence type="ECO:0000256" key="11">
    <source>
        <dbReference type="ARBA" id="ARBA00048778"/>
    </source>
</evidence>
<dbReference type="GO" id="GO:0016459">
    <property type="term" value="C:myosin complex"/>
    <property type="evidence" value="ECO:0007669"/>
    <property type="project" value="UniProtKB-KW"/>
</dbReference>
<dbReference type="FunFam" id="3.30.70.1590:FF:000003">
    <property type="entry name" value="Myosin-Va isoform 1"/>
    <property type="match status" value="1"/>
</dbReference>
<evidence type="ECO:0000256" key="4">
    <source>
        <dbReference type="ARBA" id="ARBA00022741"/>
    </source>
</evidence>
<dbReference type="Pfam" id="PF00612">
    <property type="entry name" value="IQ"/>
    <property type="match status" value="5"/>
</dbReference>
<keyword evidence="6" id="KW-0112">Calmodulin-binding</keyword>
<evidence type="ECO:0000256" key="1">
    <source>
        <dbReference type="ARBA" id="ARBA00008314"/>
    </source>
</evidence>
<comment type="similarity">
    <text evidence="1 15">Belongs to the TRAFAC class myosin-kinesin ATPase superfamily. Myosin family.</text>
</comment>
<proteinExistence type="inferred from homology"/>
<dbReference type="Gene3D" id="1.10.10.820">
    <property type="match status" value="1"/>
</dbReference>
<evidence type="ECO:0000256" key="6">
    <source>
        <dbReference type="ARBA" id="ARBA00022860"/>
    </source>
</evidence>
<evidence type="ECO:0000256" key="3">
    <source>
        <dbReference type="ARBA" id="ARBA00022737"/>
    </source>
</evidence>
<dbReference type="FunFam" id="1.20.5.190:FF:000006">
    <property type="entry name" value="Myosin VA"/>
    <property type="match status" value="1"/>
</dbReference>
<dbReference type="EMBL" id="WNYA01000004">
    <property type="protein sequence ID" value="KAG8575727.1"/>
    <property type="molecule type" value="Genomic_DNA"/>
</dbReference>
<keyword evidence="9 15" id="KW-0505">Motor protein</keyword>
<keyword evidence="5 15" id="KW-0067">ATP-binding</keyword>
<feature type="coiled-coil region" evidence="16">
    <location>
        <begin position="920"/>
        <end position="1096"/>
    </location>
</feature>
<dbReference type="FunFam" id="3.40.850.10:FF:000089">
    <property type="entry name" value="Myosin VC"/>
    <property type="match status" value="1"/>
</dbReference>
<comment type="caution">
    <text evidence="20">The sequence shown here is derived from an EMBL/GenBank/DDBJ whole genome shotgun (WGS) entry which is preliminary data.</text>
</comment>
<keyword evidence="10 15" id="KW-0009">Actin-binding</keyword>
<evidence type="ECO:0000256" key="13">
    <source>
        <dbReference type="ARBA" id="ARBA00068036"/>
    </source>
</evidence>
<feature type="domain" description="Myosin motor" evidence="18">
    <location>
        <begin position="69"/>
        <end position="761"/>
    </location>
</feature>
<name>A0AAV7BSM9_ENGPU</name>
<evidence type="ECO:0000256" key="8">
    <source>
        <dbReference type="ARBA" id="ARBA00023123"/>
    </source>
</evidence>
<dbReference type="GO" id="GO:0005516">
    <property type="term" value="F:calmodulin binding"/>
    <property type="evidence" value="ECO:0007669"/>
    <property type="project" value="UniProtKB-KW"/>
</dbReference>
<dbReference type="PROSITE" id="PS50096">
    <property type="entry name" value="IQ"/>
    <property type="match status" value="6"/>
</dbReference>
<dbReference type="GO" id="GO:0051015">
    <property type="term" value="F:actin filament binding"/>
    <property type="evidence" value="ECO:0007669"/>
    <property type="project" value="TreeGrafter"/>
</dbReference>
<dbReference type="PROSITE" id="PS51844">
    <property type="entry name" value="SH3_LIKE"/>
    <property type="match status" value="1"/>
</dbReference>
<dbReference type="FunFam" id="1.10.10.820:FF:000001">
    <property type="entry name" value="Myosin heavy chain"/>
    <property type="match status" value="1"/>
</dbReference>
<dbReference type="FunFam" id="1.20.5.190:FF:000001">
    <property type="entry name" value="unconventional myosin-Va"/>
    <property type="match status" value="2"/>
</dbReference>
<dbReference type="Gene3D" id="1.20.120.720">
    <property type="entry name" value="Myosin VI head, motor domain, U50 subdomain"/>
    <property type="match status" value="1"/>
</dbReference>
<feature type="compositionally biased region" description="Polar residues" evidence="17">
    <location>
        <begin position="1113"/>
        <end position="1127"/>
    </location>
</feature>
<dbReference type="InterPro" id="IPR001609">
    <property type="entry name" value="Myosin_head_motor_dom-like"/>
</dbReference>
<dbReference type="GO" id="GO:0007015">
    <property type="term" value="P:actin filament organization"/>
    <property type="evidence" value="ECO:0007669"/>
    <property type="project" value="TreeGrafter"/>
</dbReference>
<evidence type="ECO:0000256" key="12">
    <source>
        <dbReference type="ARBA" id="ARBA00054098"/>
    </source>
</evidence>
<dbReference type="PRINTS" id="PR00193">
    <property type="entry name" value="MYOSINHEAVY"/>
</dbReference>
<keyword evidence="2" id="KW-0597">Phosphoprotein</keyword>
<keyword evidence="21" id="KW-1185">Reference proteome</keyword>
<evidence type="ECO:0000256" key="2">
    <source>
        <dbReference type="ARBA" id="ARBA00022553"/>
    </source>
</evidence>
<feature type="region of interest" description="Disordered" evidence="17">
    <location>
        <begin position="1096"/>
        <end position="1142"/>
    </location>
</feature>
<dbReference type="SMART" id="SM00242">
    <property type="entry name" value="MYSc"/>
    <property type="match status" value="1"/>
</dbReference>
<dbReference type="InterPro" id="IPR036103">
    <property type="entry name" value="MYSc_Myo5"/>
</dbReference>
<dbReference type="SMART" id="SM00015">
    <property type="entry name" value="IQ"/>
    <property type="match status" value="6"/>
</dbReference>
<keyword evidence="4 15" id="KW-0547">Nucleotide-binding</keyword>
<dbReference type="Gene3D" id="3.40.850.10">
    <property type="entry name" value="Kinesin motor domain"/>
    <property type="match status" value="1"/>
</dbReference>
<comment type="function">
    <text evidence="12">Processive actin-based motor that can move in large steps approximating the 36-nm pseudo-repeat of the actin filament. Can hydrolyze ATP in the presence of actin, which is essential for its function as a motor protein. Involved in melanosome transport. Also mediates the transport of vesicles to the plasma membrane. May also be required for some polarization process involved in dendrite formation.</text>
</comment>
<accession>A0AAV7BSM9</accession>
<dbReference type="InterPro" id="IPR004009">
    <property type="entry name" value="SH3_Myosin"/>
</dbReference>
<dbReference type="GO" id="GO:0005737">
    <property type="term" value="C:cytoplasm"/>
    <property type="evidence" value="ECO:0007669"/>
    <property type="project" value="TreeGrafter"/>
</dbReference>
<dbReference type="Gene3D" id="1.20.58.530">
    <property type="match status" value="1"/>
</dbReference>
<dbReference type="PANTHER" id="PTHR13140">
    <property type="entry name" value="MYOSIN"/>
    <property type="match status" value="1"/>
</dbReference>
<dbReference type="PROSITE" id="PS51456">
    <property type="entry name" value="MYOSIN_MOTOR"/>
    <property type="match status" value="1"/>
</dbReference>
<dbReference type="PANTHER" id="PTHR13140:SF273">
    <property type="entry name" value="UNCONVENTIONAL MYOSIN-VA"/>
    <property type="match status" value="1"/>
</dbReference>
<feature type="region of interest" description="Disordered" evidence="17">
    <location>
        <begin position="614"/>
        <end position="633"/>
    </location>
</feature>
<dbReference type="GO" id="GO:0005524">
    <property type="term" value="F:ATP binding"/>
    <property type="evidence" value="ECO:0007669"/>
    <property type="project" value="UniProtKB-UniRule"/>
</dbReference>
<dbReference type="InterPro" id="IPR036961">
    <property type="entry name" value="Kinesin_motor_dom_sf"/>
</dbReference>
<dbReference type="Pfam" id="PF00063">
    <property type="entry name" value="Myosin_head"/>
    <property type="match status" value="1"/>
</dbReference>
<dbReference type="FunFam" id="1.20.58.530:FF:000002">
    <property type="entry name" value="Class V myosin"/>
    <property type="match status" value="1"/>
</dbReference>
<keyword evidence="7 16" id="KW-0175">Coiled coil</keyword>
<evidence type="ECO:0000256" key="10">
    <source>
        <dbReference type="ARBA" id="ARBA00023203"/>
    </source>
</evidence>
<dbReference type="GO" id="GO:0000146">
    <property type="term" value="F:microfilament motor activity"/>
    <property type="evidence" value="ECO:0007669"/>
    <property type="project" value="TreeGrafter"/>
</dbReference>
<dbReference type="GO" id="GO:0016020">
    <property type="term" value="C:membrane"/>
    <property type="evidence" value="ECO:0007669"/>
    <property type="project" value="TreeGrafter"/>
</dbReference>
<feature type="coiled-coil region" evidence="16">
    <location>
        <begin position="1320"/>
        <end position="1354"/>
    </location>
</feature>
<comment type="catalytic activity">
    <reaction evidence="11">
        <text>ATP + H2O = ADP + phosphate + H(+)</text>
        <dbReference type="Rhea" id="RHEA:13065"/>
        <dbReference type="ChEBI" id="CHEBI:15377"/>
        <dbReference type="ChEBI" id="CHEBI:15378"/>
        <dbReference type="ChEBI" id="CHEBI:30616"/>
        <dbReference type="ChEBI" id="CHEBI:43474"/>
        <dbReference type="ChEBI" id="CHEBI:456216"/>
    </reaction>
    <physiologicalReaction direction="left-to-right" evidence="11">
        <dbReference type="Rhea" id="RHEA:13066"/>
    </physiologicalReaction>
</comment>
<dbReference type="Pfam" id="PF25966">
    <property type="entry name" value="Myo5a"/>
    <property type="match status" value="1"/>
</dbReference>
<evidence type="ECO:0000313" key="20">
    <source>
        <dbReference type="EMBL" id="KAG8575727.1"/>
    </source>
</evidence>
<organism evidence="20 21">
    <name type="scientific">Engystomops pustulosus</name>
    <name type="common">Tungara frog</name>
    <name type="synonym">Physalaemus pustulosus</name>
    <dbReference type="NCBI Taxonomy" id="76066"/>
    <lineage>
        <taxon>Eukaryota</taxon>
        <taxon>Metazoa</taxon>
        <taxon>Chordata</taxon>
        <taxon>Craniata</taxon>
        <taxon>Vertebrata</taxon>
        <taxon>Euteleostomi</taxon>
        <taxon>Amphibia</taxon>
        <taxon>Batrachia</taxon>
        <taxon>Anura</taxon>
        <taxon>Neobatrachia</taxon>
        <taxon>Hyloidea</taxon>
        <taxon>Leptodactylidae</taxon>
        <taxon>Leiuperinae</taxon>
        <taxon>Engystomops</taxon>
    </lineage>
</organism>
<evidence type="ECO:0000256" key="7">
    <source>
        <dbReference type="ARBA" id="ARBA00023054"/>
    </source>
</evidence>
<feature type="coiled-coil region" evidence="16">
    <location>
        <begin position="1152"/>
        <end position="1228"/>
    </location>
</feature>
<keyword evidence="3" id="KW-0677">Repeat</keyword>
<feature type="region of interest" description="Actin-binding" evidence="15">
    <location>
        <begin position="641"/>
        <end position="663"/>
    </location>
</feature>
<sequence>MAALELYTKHARVWIPDPEDVWKSAEIQKDYKPGDTVLRLRLEEGTDLEYRLDAKTKELPPLRNPDILVGENDLTALSYLHEPAVLHNLKVRFIDSKLIYTYCGIVLVAINPYEQLPIYGADIINAYSGQNMGDMDPHIFAVAEEAYKQMARDERNQSIIVSGESGAGKTVSAKYAMRYFATVSGSESEANVEEKVLASNPIMEAIGNAKTTRNDNSSRFGKYIEIGFDKRYRIIGAHMRTYLLEKSRVVFQADEERNYHIFYQLCASASLPEFSVLKLGHANNFLYTKQGRSPVIDGVDDAKELKNTRQACALLGIGDQYQMGIFRILAAILHLGNVDIKPRDSDSCLIPPKHEPLLIFCDLMGVDYEEMAHWLCHRKLVTAAETFIKPLSRLQATNARDALSKHIYANLFSWIVTQVNKALLSSAKQNSFIGVLDIYGFETFEINSFEQFCINYANEKLQQQFNLHVFKLEQEEYMKEQIPWTLIDFYDNQPCINLIEAKMGILDLLDEECKMPKGSDNTWAQKLYNTHLKTCSLFEKPRLSNVAFIIQHFADKVEYQCEGFLEKNKDTVFEDQVKVLRASKFKLLTELFQDDEHALSPTSAAPTGRTLLSRTGLRKPKPEQASKEHKKTVGHQFRNSLHLLMETLNATTPHYVRCIKPNDFKYPFTFDSKRAVQQLRACGVLETIRISAAGFPSRWTYQEFFSRYRVLMKQKDVLSDRRQTCKNVLEKLILDQDKYQFGKTKIFFRAGQVAYLEKIRADKLRMACIRIQKTIRGWLLRKKYLRMKKAAICIQRYVRGYQARCFAQFLRRTRAAIIIQKFQRMYVVRQKYRHIQSVTLSLQTYLRGYAARKRYQQMLRIHKATIIQKHVRGWLARKNFKRSMSAIVYLQCCYRRMMAKRELKKLKIEARSVEHYKKLNFGMENKIMQLQRRIDEQNKDNKSLLERLTHLEVTYNTEKDKLRSDVDRLKQFEEEAKNATNQVMSLQEELARLRKELLHTQNEKKKIEDNANKYKSETEQLVSELKEQNALLKAEKEELNRLIQEQAKRMTEDMEKKLIEETRELELELNDERLRYQNLLNEFSRLEERYDDIKEEMSTMSLPKPGHRRTDSTHSSNESEYTFSSEITESEDFPYRNEEPADKKAPLDMSLFLKLQKRVKELEQEKQMLQDDLDKKEEIITKTKSQEETKSPVRSTELEYESLKRQELESENKKLKNELNELRRAITEKVSPDPSGPGSPVYKVLLEQMTSVSEELEVRKEEVLILRSQLVSQMEAIPHKDDKNTMTETLAISDDVKKMKDHREIAQAYTGMKESNRVLESQLQSQKKSYENEVESLRGEIQGLKEENNRQQQLLAQNLQLPPEARIEASLQHEITRLTNENLSLLISVGSNGAT</sequence>
<reference evidence="20" key="1">
    <citation type="thesis" date="2020" institute="ProQuest LLC" country="789 East Eisenhower Parkway, Ann Arbor, MI, USA">
        <title>Comparative Genomics and Chromosome Evolution.</title>
        <authorList>
            <person name="Mudd A.B."/>
        </authorList>
    </citation>
    <scope>NUCLEOTIDE SEQUENCE</scope>
    <source>
        <strain evidence="20">237g6f4</strain>
        <tissue evidence="20">Blood</tissue>
    </source>
</reference>
<evidence type="ECO:0000256" key="16">
    <source>
        <dbReference type="SAM" id="Coils"/>
    </source>
</evidence>
<dbReference type="Gene3D" id="1.20.5.190">
    <property type="match status" value="3"/>
</dbReference>
<evidence type="ECO:0000259" key="19">
    <source>
        <dbReference type="PROSITE" id="PS51844"/>
    </source>
</evidence>
<dbReference type="InterPro" id="IPR000048">
    <property type="entry name" value="IQ_motif_EF-hand-BS"/>
</dbReference>
<evidence type="ECO:0000256" key="5">
    <source>
        <dbReference type="ARBA" id="ARBA00022840"/>
    </source>
</evidence>
<dbReference type="InterPro" id="IPR027417">
    <property type="entry name" value="P-loop_NTPase"/>
</dbReference>
<dbReference type="SUPFAM" id="SSF52540">
    <property type="entry name" value="P-loop containing nucleoside triphosphate hydrolases"/>
    <property type="match status" value="2"/>
</dbReference>
<evidence type="ECO:0000313" key="21">
    <source>
        <dbReference type="Proteomes" id="UP000824782"/>
    </source>
</evidence>
<feature type="domain" description="Myosin N-terminal SH3-like" evidence="19">
    <location>
        <begin position="8"/>
        <end position="60"/>
    </location>
</feature>
<dbReference type="CDD" id="cd01380">
    <property type="entry name" value="MYSc_Myo5"/>
    <property type="match status" value="1"/>
</dbReference>
<keyword evidence="8 15" id="KW-0518">Myosin</keyword>
<evidence type="ECO:0000256" key="15">
    <source>
        <dbReference type="PROSITE-ProRule" id="PRU00782"/>
    </source>
</evidence>
<evidence type="ECO:0000256" key="9">
    <source>
        <dbReference type="ARBA" id="ARBA00023175"/>
    </source>
</evidence>
<gene>
    <name evidence="20" type="ORF">GDO81_009651</name>
</gene>
<dbReference type="Gene3D" id="3.30.70.1590">
    <property type="match status" value="1"/>
</dbReference>
<dbReference type="InterPro" id="IPR058662">
    <property type="entry name" value="Myo5a/b_dom"/>
</dbReference>